<dbReference type="RefSeq" id="WP_148622781.1">
    <property type="nucleotide sequence ID" value="NZ_SDGZ01000015.1"/>
</dbReference>
<dbReference type="GO" id="GO:0003677">
    <property type="term" value="F:DNA binding"/>
    <property type="evidence" value="ECO:0007669"/>
    <property type="project" value="InterPro"/>
</dbReference>
<name>A0A6C2C5H3_9LACO</name>
<organism evidence="2 3">
    <name type="scientific">Weissella muntiaci</name>
    <dbReference type="NCBI Taxonomy" id="2508881"/>
    <lineage>
        <taxon>Bacteria</taxon>
        <taxon>Bacillati</taxon>
        <taxon>Bacillota</taxon>
        <taxon>Bacilli</taxon>
        <taxon>Lactobacillales</taxon>
        <taxon>Lactobacillaceae</taxon>
        <taxon>Weissella</taxon>
    </lineage>
</organism>
<feature type="domain" description="HTH cro/C1-type" evidence="1">
    <location>
        <begin position="6"/>
        <end position="69"/>
    </location>
</feature>
<dbReference type="Proteomes" id="UP000371977">
    <property type="component" value="Unassembled WGS sequence"/>
</dbReference>
<proteinExistence type="predicted"/>
<dbReference type="Pfam" id="PF01381">
    <property type="entry name" value="HTH_3"/>
    <property type="match status" value="1"/>
</dbReference>
<keyword evidence="3" id="KW-1185">Reference proteome</keyword>
<dbReference type="InterPro" id="IPR001387">
    <property type="entry name" value="Cro/C1-type_HTH"/>
</dbReference>
<sequence length="136" mass="15896">MFPDRLRELRKGRNITLETLAIALNKKREPGQKPNTAAQIGNWERGDRSPSYIEVRKLADYFDVSLDFLAGRANTEKTDLSLLFLSRKEIDFNGVPLSDQERFDIFQYINAYFNEKNMATMMSKDDIQIDHQEELF</sequence>
<comment type="caution">
    <text evidence="2">The sequence shown here is derived from an EMBL/GenBank/DDBJ whole genome shotgun (WGS) entry which is preliminary data.</text>
</comment>
<dbReference type="Gene3D" id="1.10.260.40">
    <property type="entry name" value="lambda repressor-like DNA-binding domains"/>
    <property type="match status" value="1"/>
</dbReference>
<dbReference type="SUPFAM" id="SSF47413">
    <property type="entry name" value="lambda repressor-like DNA-binding domains"/>
    <property type="match status" value="1"/>
</dbReference>
<evidence type="ECO:0000313" key="2">
    <source>
        <dbReference type="EMBL" id="TYC48919.1"/>
    </source>
</evidence>
<protein>
    <submittedName>
        <fullName evidence="2">XRE family transcriptional regulator</fullName>
    </submittedName>
</protein>
<dbReference type="InterPro" id="IPR010982">
    <property type="entry name" value="Lambda_DNA-bd_dom_sf"/>
</dbReference>
<dbReference type="PROSITE" id="PS50943">
    <property type="entry name" value="HTH_CROC1"/>
    <property type="match status" value="1"/>
</dbReference>
<dbReference type="AlphaFoldDB" id="A0A6C2C5H3"/>
<dbReference type="EMBL" id="SDGZ01000015">
    <property type="protein sequence ID" value="TYC48919.1"/>
    <property type="molecule type" value="Genomic_DNA"/>
</dbReference>
<dbReference type="SMART" id="SM00530">
    <property type="entry name" value="HTH_XRE"/>
    <property type="match status" value="1"/>
</dbReference>
<accession>A0A6C2C5H3</accession>
<gene>
    <name evidence="2" type="ORF">ESZ50_06580</name>
</gene>
<dbReference type="CDD" id="cd00093">
    <property type="entry name" value="HTH_XRE"/>
    <property type="match status" value="1"/>
</dbReference>
<dbReference type="OrthoDB" id="8115576at2"/>
<evidence type="ECO:0000313" key="3">
    <source>
        <dbReference type="Proteomes" id="UP000371977"/>
    </source>
</evidence>
<evidence type="ECO:0000259" key="1">
    <source>
        <dbReference type="PROSITE" id="PS50943"/>
    </source>
</evidence>
<reference evidence="2 3" key="1">
    <citation type="submission" date="2019-01" db="EMBL/GenBank/DDBJ databases">
        <title>Weissella sp. nov., a novel lactic acid bacterium isolated from animal feces.</title>
        <authorList>
            <person name="Wang L.-T."/>
        </authorList>
    </citation>
    <scope>NUCLEOTIDE SEQUENCE [LARGE SCALE GENOMIC DNA]</scope>
    <source>
        <strain evidence="2 3">8H-2</strain>
    </source>
</reference>